<dbReference type="AlphaFoldDB" id="A0A4P9W200"/>
<dbReference type="PANTHER" id="PTHR15741">
    <property type="entry name" value="BASIC HELIX-LOOP-HELIX ZIP TRANSCRIPTION FACTOR"/>
    <property type="match status" value="1"/>
</dbReference>
<comment type="subcellular location">
    <subcellularLocation>
        <location evidence="1">Nucleus</location>
    </subcellularLocation>
</comment>
<sequence>RRKEVLTEEEKRTNHIVSEQKRRNLIRTGFKGLTDLVPGLKGGAAGSSKSVILMKTVEFIQALEEGNRGLAEEL</sequence>
<dbReference type="SUPFAM" id="SSF47459">
    <property type="entry name" value="HLH, helix-loop-helix DNA-binding domain"/>
    <property type="match status" value="1"/>
</dbReference>
<keyword evidence="5" id="KW-0539">Nucleus</keyword>
<protein>
    <recommendedName>
        <fullName evidence="6">BHLH domain-containing protein</fullName>
    </recommendedName>
</protein>
<keyword evidence="4" id="KW-0804">Transcription</keyword>
<keyword evidence="2" id="KW-0805">Transcription regulation</keyword>
<proteinExistence type="predicted"/>
<dbReference type="SMART" id="SM00353">
    <property type="entry name" value="HLH"/>
    <property type="match status" value="1"/>
</dbReference>
<dbReference type="InterPro" id="IPR011598">
    <property type="entry name" value="bHLH_dom"/>
</dbReference>
<dbReference type="InterPro" id="IPR052207">
    <property type="entry name" value="Max-like/E-box_TFs"/>
</dbReference>
<dbReference type="GO" id="GO:0000978">
    <property type="term" value="F:RNA polymerase II cis-regulatory region sequence-specific DNA binding"/>
    <property type="evidence" value="ECO:0007669"/>
    <property type="project" value="TreeGrafter"/>
</dbReference>
<dbReference type="OrthoDB" id="5778525at2759"/>
<dbReference type="Pfam" id="PF00010">
    <property type="entry name" value="HLH"/>
    <property type="match status" value="1"/>
</dbReference>
<accession>A0A4P9W200</accession>
<dbReference type="PROSITE" id="PS50888">
    <property type="entry name" value="BHLH"/>
    <property type="match status" value="1"/>
</dbReference>
<dbReference type="GO" id="GO:0005634">
    <property type="term" value="C:nucleus"/>
    <property type="evidence" value="ECO:0007669"/>
    <property type="project" value="UniProtKB-SubCell"/>
</dbReference>
<evidence type="ECO:0000256" key="4">
    <source>
        <dbReference type="ARBA" id="ARBA00023163"/>
    </source>
</evidence>
<evidence type="ECO:0000256" key="5">
    <source>
        <dbReference type="ARBA" id="ARBA00023242"/>
    </source>
</evidence>
<dbReference type="PANTHER" id="PTHR15741:SF27">
    <property type="entry name" value="TRANSCRIPTION FACTOR AP-4"/>
    <property type="match status" value="1"/>
</dbReference>
<feature type="domain" description="BHLH" evidence="6">
    <location>
        <begin position="10"/>
        <end position="63"/>
    </location>
</feature>
<evidence type="ECO:0000256" key="1">
    <source>
        <dbReference type="ARBA" id="ARBA00004123"/>
    </source>
</evidence>
<evidence type="ECO:0000313" key="8">
    <source>
        <dbReference type="Proteomes" id="UP000269721"/>
    </source>
</evidence>
<gene>
    <name evidence="7" type="ORF">BDK51DRAFT_11900</name>
</gene>
<evidence type="ECO:0000259" key="6">
    <source>
        <dbReference type="PROSITE" id="PS50888"/>
    </source>
</evidence>
<name>A0A4P9W200_9FUNG</name>
<reference evidence="8" key="1">
    <citation type="journal article" date="2018" name="Nat. Microbiol.">
        <title>Leveraging single-cell genomics to expand the fungal tree of life.</title>
        <authorList>
            <person name="Ahrendt S.R."/>
            <person name="Quandt C.A."/>
            <person name="Ciobanu D."/>
            <person name="Clum A."/>
            <person name="Salamov A."/>
            <person name="Andreopoulos B."/>
            <person name="Cheng J.F."/>
            <person name="Woyke T."/>
            <person name="Pelin A."/>
            <person name="Henrissat B."/>
            <person name="Reynolds N.K."/>
            <person name="Benny G.L."/>
            <person name="Smith M.E."/>
            <person name="James T.Y."/>
            <person name="Grigoriev I.V."/>
        </authorList>
    </citation>
    <scope>NUCLEOTIDE SEQUENCE [LARGE SCALE GENOMIC DNA]</scope>
</reference>
<feature type="non-terminal residue" evidence="7">
    <location>
        <position position="1"/>
    </location>
</feature>
<evidence type="ECO:0000256" key="2">
    <source>
        <dbReference type="ARBA" id="ARBA00023015"/>
    </source>
</evidence>
<keyword evidence="8" id="KW-1185">Reference proteome</keyword>
<dbReference type="InterPro" id="IPR036638">
    <property type="entry name" value="HLH_DNA-bd_sf"/>
</dbReference>
<dbReference type="Proteomes" id="UP000269721">
    <property type="component" value="Unassembled WGS sequence"/>
</dbReference>
<keyword evidence="3" id="KW-0238">DNA-binding</keyword>
<evidence type="ECO:0000313" key="7">
    <source>
        <dbReference type="EMBL" id="RKO86231.1"/>
    </source>
</evidence>
<dbReference type="GO" id="GO:0046983">
    <property type="term" value="F:protein dimerization activity"/>
    <property type="evidence" value="ECO:0007669"/>
    <property type="project" value="InterPro"/>
</dbReference>
<evidence type="ECO:0000256" key="3">
    <source>
        <dbReference type="ARBA" id="ARBA00023125"/>
    </source>
</evidence>
<organism evidence="7 8">
    <name type="scientific">Blyttiomyces helicus</name>
    <dbReference type="NCBI Taxonomy" id="388810"/>
    <lineage>
        <taxon>Eukaryota</taxon>
        <taxon>Fungi</taxon>
        <taxon>Fungi incertae sedis</taxon>
        <taxon>Chytridiomycota</taxon>
        <taxon>Chytridiomycota incertae sedis</taxon>
        <taxon>Chytridiomycetes</taxon>
        <taxon>Chytridiomycetes incertae sedis</taxon>
        <taxon>Blyttiomyces</taxon>
    </lineage>
</organism>
<dbReference type="GO" id="GO:0000981">
    <property type="term" value="F:DNA-binding transcription factor activity, RNA polymerase II-specific"/>
    <property type="evidence" value="ECO:0007669"/>
    <property type="project" value="TreeGrafter"/>
</dbReference>
<feature type="non-terminal residue" evidence="7">
    <location>
        <position position="74"/>
    </location>
</feature>
<dbReference type="EMBL" id="KZ998372">
    <property type="protein sequence ID" value="RKO86231.1"/>
    <property type="molecule type" value="Genomic_DNA"/>
</dbReference>
<dbReference type="Gene3D" id="4.10.280.10">
    <property type="entry name" value="Helix-loop-helix DNA-binding domain"/>
    <property type="match status" value="1"/>
</dbReference>